<sequence>MKVAKKGGRAKSSKMVTVLCSICGMDMDCPESMLSAERHFCERCTDLLAEGYKPEELKMDKKSLAKYFRRCDDIAEELLDLTFYGFWKKMKDKEISKEELAREFYIHGASSMLGFLISTGMPPPFLDDLEEAIREGKRGMVK</sequence>
<reference evidence="2" key="1">
    <citation type="submission" date="2017-06" db="EMBL/GenBank/DDBJ databases">
        <authorList>
            <person name="Cremers G."/>
        </authorList>
    </citation>
    <scope>NUCLEOTIDE SEQUENCE [LARGE SCALE GENOMIC DNA]</scope>
</reference>
<proteinExistence type="predicted"/>
<accession>A0A284VQG4</accession>
<gene>
    <name evidence="1" type="ORF">MNV_370011</name>
</gene>
<name>A0A284VQG4_9EURY</name>
<keyword evidence="2" id="KW-1185">Reference proteome</keyword>
<dbReference type="AlphaFoldDB" id="A0A284VQG4"/>
<dbReference type="EMBL" id="FZMP01000182">
    <property type="protein sequence ID" value="SNQ61469.1"/>
    <property type="molecule type" value="Genomic_DNA"/>
</dbReference>
<dbReference type="RefSeq" id="WP_096206154.1">
    <property type="nucleotide sequence ID" value="NZ_FZMP01000182.1"/>
</dbReference>
<evidence type="ECO:0000313" key="1">
    <source>
        <dbReference type="EMBL" id="SNQ61469.1"/>
    </source>
</evidence>
<protein>
    <submittedName>
        <fullName evidence="1">Uncharacterized protein</fullName>
    </submittedName>
</protein>
<dbReference type="Proteomes" id="UP000218615">
    <property type="component" value="Unassembled WGS sequence"/>
</dbReference>
<evidence type="ECO:0000313" key="2">
    <source>
        <dbReference type="Proteomes" id="UP000218615"/>
    </source>
</evidence>
<organism evidence="1 2">
    <name type="scientific">Candidatus Methanoperedens nitratireducens</name>
    <dbReference type="NCBI Taxonomy" id="1392998"/>
    <lineage>
        <taxon>Archaea</taxon>
        <taxon>Methanobacteriati</taxon>
        <taxon>Methanobacteriota</taxon>
        <taxon>Stenosarchaea group</taxon>
        <taxon>Methanomicrobia</taxon>
        <taxon>Methanosarcinales</taxon>
        <taxon>ANME-2 cluster</taxon>
        <taxon>Candidatus Methanoperedentaceae</taxon>
        <taxon>Candidatus Methanoperedens</taxon>
    </lineage>
</organism>